<dbReference type="AlphaFoldDB" id="A0A1B1MKS6"/>
<dbReference type="GO" id="GO:0016020">
    <property type="term" value="C:membrane"/>
    <property type="evidence" value="ECO:0007669"/>
    <property type="project" value="InterPro"/>
</dbReference>
<feature type="domain" description="Signal transduction histidine kinase subgroup 3 dimerisation and phosphoacceptor" evidence="9">
    <location>
        <begin position="391"/>
        <end position="457"/>
    </location>
</feature>
<keyword evidence="8" id="KW-0902">Two-component regulatory system</keyword>
<evidence type="ECO:0000313" key="11">
    <source>
        <dbReference type="Proteomes" id="UP000092598"/>
    </source>
</evidence>
<keyword evidence="11" id="KW-1185">Reference proteome</keyword>
<dbReference type="InterPro" id="IPR011712">
    <property type="entry name" value="Sig_transdc_His_kin_sub3_dim/P"/>
</dbReference>
<evidence type="ECO:0000256" key="8">
    <source>
        <dbReference type="ARBA" id="ARBA00023012"/>
    </source>
</evidence>
<accession>A0A1B1MKS6</accession>
<dbReference type="KEGG" id="sls:SLINC_6986"/>
<comment type="catalytic activity">
    <reaction evidence="1">
        <text>ATP + protein L-histidine = ADP + protein N-phospho-L-histidine.</text>
        <dbReference type="EC" id="2.7.13.3"/>
    </reaction>
</comment>
<evidence type="ECO:0000256" key="1">
    <source>
        <dbReference type="ARBA" id="ARBA00000085"/>
    </source>
</evidence>
<evidence type="ECO:0000259" key="9">
    <source>
        <dbReference type="Pfam" id="PF07730"/>
    </source>
</evidence>
<dbReference type="SUPFAM" id="SSF55874">
    <property type="entry name" value="ATPase domain of HSP90 chaperone/DNA topoisomerase II/histidine kinase"/>
    <property type="match status" value="1"/>
</dbReference>
<evidence type="ECO:0000256" key="6">
    <source>
        <dbReference type="ARBA" id="ARBA00022777"/>
    </source>
</evidence>
<dbReference type="PANTHER" id="PTHR24421">
    <property type="entry name" value="NITRATE/NITRITE SENSOR PROTEIN NARX-RELATED"/>
    <property type="match status" value="1"/>
</dbReference>
<dbReference type="InterPro" id="IPR036890">
    <property type="entry name" value="HATPase_C_sf"/>
</dbReference>
<dbReference type="GO" id="GO:0046983">
    <property type="term" value="F:protein dimerization activity"/>
    <property type="evidence" value="ECO:0007669"/>
    <property type="project" value="InterPro"/>
</dbReference>
<keyword evidence="5" id="KW-0547">Nucleotide-binding</keyword>
<dbReference type="Proteomes" id="UP000092598">
    <property type="component" value="Chromosome"/>
</dbReference>
<evidence type="ECO:0000313" key="10">
    <source>
        <dbReference type="EMBL" id="ANS69210.1"/>
    </source>
</evidence>
<dbReference type="EC" id="2.7.13.3" evidence="2"/>
<dbReference type="CDD" id="cd16917">
    <property type="entry name" value="HATPase_UhpB-NarQ-NarX-like"/>
    <property type="match status" value="1"/>
</dbReference>
<evidence type="ECO:0000256" key="2">
    <source>
        <dbReference type="ARBA" id="ARBA00012438"/>
    </source>
</evidence>
<keyword evidence="3" id="KW-0597">Phosphoprotein</keyword>
<dbReference type="Gene3D" id="1.20.5.1930">
    <property type="match status" value="1"/>
</dbReference>
<dbReference type="Pfam" id="PF07730">
    <property type="entry name" value="HisKA_3"/>
    <property type="match status" value="1"/>
</dbReference>
<keyword evidence="4" id="KW-0808">Transferase</keyword>
<dbReference type="EMBL" id="CP016438">
    <property type="protein sequence ID" value="ANS69210.1"/>
    <property type="molecule type" value="Genomic_DNA"/>
</dbReference>
<keyword evidence="7" id="KW-0067">ATP-binding</keyword>
<keyword evidence="6 10" id="KW-0418">Kinase</keyword>
<evidence type="ECO:0000256" key="3">
    <source>
        <dbReference type="ARBA" id="ARBA00022553"/>
    </source>
</evidence>
<dbReference type="InterPro" id="IPR050482">
    <property type="entry name" value="Sensor_HK_TwoCompSys"/>
</dbReference>
<dbReference type="PANTHER" id="PTHR24421:SF10">
    <property type="entry name" value="NITRATE_NITRITE SENSOR PROTEIN NARQ"/>
    <property type="match status" value="1"/>
</dbReference>
<dbReference type="STRING" id="1915.SLINC_6986"/>
<dbReference type="GO" id="GO:0005524">
    <property type="term" value="F:ATP binding"/>
    <property type="evidence" value="ECO:0007669"/>
    <property type="project" value="UniProtKB-KW"/>
</dbReference>
<evidence type="ECO:0000256" key="4">
    <source>
        <dbReference type="ARBA" id="ARBA00022679"/>
    </source>
</evidence>
<dbReference type="GO" id="GO:0000155">
    <property type="term" value="F:phosphorelay sensor kinase activity"/>
    <property type="evidence" value="ECO:0007669"/>
    <property type="project" value="InterPro"/>
</dbReference>
<dbReference type="Gene3D" id="3.30.565.10">
    <property type="entry name" value="Histidine kinase-like ATPase, C-terminal domain"/>
    <property type="match status" value="1"/>
</dbReference>
<name>A0A1B1MKS6_STRLN</name>
<dbReference type="OrthoDB" id="5241729at2"/>
<protein>
    <recommendedName>
        <fullName evidence="2">histidine kinase</fullName>
        <ecNumber evidence="2">2.7.13.3</ecNumber>
    </recommendedName>
</protein>
<dbReference type="RefSeq" id="WP_067442749.1">
    <property type="nucleotide sequence ID" value="NZ_CP016438.1"/>
</dbReference>
<dbReference type="PATRIC" id="fig|1915.4.peg.7697"/>
<evidence type="ECO:0000256" key="5">
    <source>
        <dbReference type="ARBA" id="ARBA00022741"/>
    </source>
</evidence>
<evidence type="ECO:0000256" key="7">
    <source>
        <dbReference type="ARBA" id="ARBA00022840"/>
    </source>
</evidence>
<reference evidence="10 11" key="1">
    <citation type="submission" date="2016-07" db="EMBL/GenBank/DDBJ databases">
        <title>Enhancement of antibiotic productionsby engineered nitrateutilization in actinobacteria.</title>
        <authorList>
            <person name="Meng S.C."/>
        </authorList>
    </citation>
    <scope>NUCLEOTIDE SEQUENCE [LARGE SCALE GENOMIC DNA]</scope>
    <source>
        <strain evidence="10 11">NRRL 2936</strain>
    </source>
</reference>
<sequence length="579" mass="61038">MGRNPPGFARRRDRSEKPGRPAVVALAAATVLMVGALVFLAADGDTDAVHAALLLWLGLSYACAGLVAWWHRPALRIGPLMILTGFSVFAAALGWAENTVLHTVGQTFDLVPPVLVLHVFLAYPDGRLVGRPERLLVAVGYTAAIGAQVAVMVLGGLGPGLRLAHEPDAAMVLHDVELVVIAGVSLIGVARLVVRRRAGGRPLRRSLALLIDSFALGLVMIGVLLLVGVFEGRAFPTVQQVSIAVISLAPTAFLAGLLSARLARSAVAELMVELRAEPVDLRAPLARALRDPTLSLVYWLPQFGCWADQEGKPVELPTDGRRVATLTRSAGEPVAALVHDPALHDEPELLDAVSAAAAIALENGRLQAQLRANVDELRGSRARVIEAGQKERQRLERDLHDGAQQRLVALSLELGILEARLDGDAASRALLTRAKKEIAASLGELRDVARGLHPAVLSAHGLAVALESLAARAAVPVRLTVTLEGRVTEAVEVAAYYVVCESLANIGKHARATTATVSVVRDSGQVVIEVVDDGLGGADTEGGSGLRGLADRVEALDGRLRVWTPRGGGTRVRAELPCA</sequence>
<gene>
    <name evidence="10" type="ORF">SLINC_6986</name>
</gene>
<organism evidence="10 11">
    <name type="scientific">Streptomyces lincolnensis</name>
    <dbReference type="NCBI Taxonomy" id="1915"/>
    <lineage>
        <taxon>Bacteria</taxon>
        <taxon>Bacillati</taxon>
        <taxon>Actinomycetota</taxon>
        <taxon>Actinomycetes</taxon>
        <taxon>Kitasatosporales</taxon>
        <taxon>Streptomycetaceae</taxon>
        <taxon>Streptomyces</taxon>
    </lineage>
</organism>
<proteinExistence type="predicted"/>